<comment type="caution">
    <text evidence="1">The sequence shown here is derived from an EMBL/GenBank/DDBJ whole genome shotgun (WGS) entry which is preliminary data.</text>
</comment>
<accession>A0AAN9HAF9</accession>
<dbReference type="AlphaFoldDB" id="A0AAN9HAF9"/>
<name>A0AAN9HAF9_9TELE</name>
<dbReference type="Proteomes" id="UP001364617">
    <property type="component" value="Unassembled WGS sequence"/>
</dbReference>
<sequence>MERKKWGVDLFTAPPKSITSAFVCDISRVCCHCHMASQGSLDWFRTETVITDCNCSLSAVPTRALVLIPSRTQPVTELSSPASCLLMEFRQGSGDYCHAQHRIA</sequence>
<protein>
    <submittedName>
        <fullName evidence="1">Uncharacterized protein</fullName>
    </submittedName>
</protein>
<proteinExistence type="predicted"/>
<reference evidence="1 2" key="1">
    <citation type="submission" date="2024-02" db="EMBL/GenBank/DDBJ databases">
        <title>Chromosome-level genome assembly of the Eurasian Minnow (Phoxinus phoxinus).</title>
        <authorList>
            <person name="Oriowo T.O."/>
            <person name="Martin S."/>
            <person name="Stange M."/>
            <person name="Chrysostomakis Y."/>
            <person name="Brown T."/>
            <person name="Winkler S."/>
            <person name="Kukowka S."/>
            <person name="Myers E.W."/>
            <person name="Bohne A."/>
        </authorList>
    </citation>
    <scope>NUCLEOTIDE SEQUENCE [LARGE SCALE GENOMIC DNA]</scope>
    <source>
        <strain evidence="1">ZFMK-TIS-60720</strain>
        <tissue evidence="1">Whole Organism</tissue>
    </source>
</reference>
<keyword evidence="2" id="KW-1185">Reference proteome</keyword>
<evidence type="ECO:0000313" key="1">
    <source>
        <dbReference type="EMBL" id="KAK7157884.1"/>
    </source>
</evidence>
<gene>
    <name evidence="1" type="ORF">R3I93_009165</name>
</gene>
<dbReference type="EMBL" id="JAYKXH010000009">
    <property type="protein sequence ID" value="KAK7157884.1"/>
    <property type="molecule type" value="Genomic_DNA"/>
</dbReference>
<evidence type="ECO:0000313" key="2">
    <source>
        <dbReference type="Proteomes" id="UP001364617"/>
    </source>
</evidence>
<organism evidence="1 2">
    <name type="scientific">Phoxinus phoxinus</name>
    <name type="common">Eurasian minnow</name>
    <dbReference type="NCBI Taxonomy" id="58324"/>
    <lineage>
        <taxon>Eukaryota</taxon>
        <taxon>Metazoa</taxon>
        <taxon>Chordata</taxon>
        <taxon>Craniata</taxon>
        <taxon>Vertebrata</taxon>
        <taxon>Euteleostomi</taxon>
        <taxon>Actinopterygii</taxon>
        <taxon>Neopterygii</taxon>
        <taxon>Teleostei</taxon>
        <taxon>Ostariophysi</taxon>
        <taxon>Cypriniformes</taxon>
        <taxon>Leuciscidae</taxon>
        <taxon>Phoxininae</taxon>
        <taxon>Phoxinus</taxon>
    </lineage>
</organism>